<dbReference type="EMBL" id="CP089291">
    <property type="protein sequence ID" value="UOF91098.1"/>
    <property type="molecule type" value="Genomic_DNA"/>
</dbReference>
<dbReference type="InterPro" id="IPR041633">
    <property type="entry name" value="Polbeta"/>
</dbReference>
<sequence>MHISDAQLQLIIQTLRESASARLIFLFGSVCRDTFRPDSDIDIAFLSDRTLASYEVWLVAQKLADELKRDVDLISLSSASTVLKAQIVGEGEAIFSASPNLLAEFSIRVLKDYALLNEERKEILANIRKEGKIYE</sequence>
<dbReference type="NCBIfam" id="NF047752">
    <property type="entry name" value="MntA_antitoxin"/>
    <property type="match status" value="1"/>
</dbReference>
<name>A0ABY4CPH5_9BACL</name>
<evidence type="ECO:0000313" key="2">
    <source>
        <dbReference type="EMBL" id="UOF91098.1"/>
    </source>
</evidence>
<proteinExistence type="predicted"/>
<keyword evidence="3" id="KW-1185">Reference proteome</keyword>
<organism evidence="2 3">
    <name type="scientific">Fodinisporobacter ferrooxydans</name>
    <dbReference type="NCBI Taxonomy" id="2901836"/>
    <lineage>
        <taxon>Bacteria</taxon>
        <taxon>Bacillati</taxon>
        <taxon>Bacillota</taxon>
        <taxon>Bacilli</taxon>
        <taxon>Bacillales</taxon>
        <taxon>Alicyclobacillaceae</taxon>
        <taxon>Fodinisporobacter</taxon>
    </lineage>
</organism>
<gene>
    <name evidence="2" type="ORF">LSG31_02220</name>
</gene>
<dbReference type="SUPFAM" id="SSF81301">
    <property type="entry name" value="Nucleotidyltransferase"/>
    <property type="match status" value="1"/>
</dbReference>
<accession>A0ABY4CPH5</accession>
<dbReference type="InterPro" id="IPR052930">
    <property type="entry name" value="TA_antitoxin_MntA"/>
</dbReference>
<dbReference type="InterPro" id="IPR043519">
    <property type="entry name" value="NT_sf"/>
</dbReference>
<protein>
    <submittedName>
        <fullName evidence="2">Nucleotidyltransferase domain-containing protein</fullName>
    </submittedName>
</protein>
<evidence type="ECO:0000259" key="1">
    <source>
        <dbReference type="Pfam" id="PF18765"/>
    </source>
</evidence>
<dbReference type="Proteomes" id="UP000830167">
    <property type="component" value="Chromosome"/>
</dbReference>
<dbReference type="Pfam" id="PF18765">
    <property type="entry name" value="Polbeta"/>
    <property type="match status" value="1"/>
</dbReference>
<dbReference type="Gene3D" id="3.30.460.10">
    <property type="entry name" value="Beta Polymerase, domain 2"/>
    <property type="match status" value="1"/>
</dbReference>
<dbReference type="RefSeq" id="WP_347437789.1">
    <property type="nucleotide sequence ID" value="NZ_CP089291.1"/>
</dbReference>
<evidence type="ECO:0000313" key="3">
    <source>
        <dbReference type="Proteomes" id="UP000830167"/>
    </source>
</evidence>
<dbReference type="PANTHER" id="PTHR43852">
    <property type="entry name" value="NUCLEOTIDYLTRANSFERASE"/>
    <property type="match status" value="1"/>
</dbReference>
<feature type="domain" description="Polymerase beta nucleotidyltransferase" evidence="1">
    <location>
        <begin position="11"/>
        <end position="98"/>
    </location>
</feature>
<dbReference type="PANTHER" id="PTHR43852:SF2">
    <property type="entry name" value="PROTEIN ADENYLYLTRANSFERASE MNTA"/>
    <property type="match status" value="1"/>
</dbReference>
<dbReference type="CDD" id="cd05403">
    <property type="entry name" value="NT_KNTase_like"/>
    <property type="match status" value="1"/>
</dbReference>
<reference evidence="2" key="1">
    <citation type="submission" date="2021-12" db="EMBL/GenBank/DDBJ databases">
        <title>Alicyclobacillaceae gen. nov., sp. nov., isolated from chalcocite enrichment system.</title>
        <authorList>
            <person name="Jiang Z."/>
        </authorList>
    </citation>
    <scope>NUCLEOTIDE SEQUENCE</scope>
    <source>
        <strain evidence="2">MYW30-H2</strain>
    </source>
</reference>